<keyword evidence="1" id="KW-0732">Signal</keyword>
<evidence type="ECO:0000313" key="3">
    <source>
        <dbReference type="Proteomes" id="UP000236737"/>
    </source>
</evidence>
<gene>
    <name evidence="2" type="ORF">SAMN04488130_105145</name>
</gene>
<accession>A0A1H5X1A5</accession>
<evidence type="ECO:0000256" key="1">
    <source>
        <dbReference type="SAM" id="SignalP"/>
    </source>
</evidence>
<organism evidence="2 3">
    <name type="scientific">Flavobacterium urumqiense</name>
    <dbReference type="NCBI Taxonomy" id="935224"/>
    <lineage>
        <taxon>Bacteria</taxon>
        <taxon>Pseudomonadati</taxon>
        <taxon>Bacteroidota</taxon>
        <taxon>Flavobacteriia</taxon>
        <taxon>Flavobacteriales</taxon>
        <taxon>Flavobacteriaceae</taxon>
        <taxon>Flavobacterium</taxon>
    </lineage>
</organism>
<dbReference type="AlphaFoldDB" id="A0A1H5X1A5"/>
<keyword evidence="3" id="KW-1185">Reference proteome</keyword>
<feature type="signal peptide" evidence="1">
    <location>
        <begin position="1"/>
        <end position="21"/>
    </location>
</feature>
<protein>
    <submittedName>
        <fullName evidence="2">Uncharacterized protein</fullName>
    </submittedName>
</protein>
<name>A0A1H5X1A5_9FLAO</name>
<dbReference type="Proteomes" id="UP000236737">
    <property type="component" value="Unassembled WGS sequence"/>
</dbReference>
<sequence>MKQFSTLFLVSLLSGATTLGAYKLLFDNNGYFSKNNNKIVTLATDSNNKNVGFSAENVDFTEAAEKNNSYCGSR</sequence>
<feature type="chain" id="PRO_5009288966" evidence="1">
    <location>
        <begin position="22"/>
        <end position="74"/>
    </location>
</feature>
<reference evidence="3" key="1">
    <citation type="submission" date="2016-10" db="EMBL/GenBank/DDBJ databases">
        <authorList>
            <person name="Varghese N."/>
            <person name="Submissions S."/>
        </authorList>
    </citation>
    <scope>NUCLEOTIDE SEQUENCE [LARGE SCALE GENOMIC DNA]</scope>
    <source>
        <strain evidence="3">CGMCC 1.9230</strain>
    </source>
</reference>
<proteinExistence type="predicted"/>
<evidence type="ECO:0000313" key="2">
    <source>
        <dbReference type="EMBL" id="SEG05508.1"/>
    </source>
</evidence>
<dbReference type="EMBL" id="FNVP01000005">
    <property type="protein sequence ID" value="SEG05508.1"/>
    <property type="molecule type" value="Genomic_DNA"/>
</dbReference>